<proteinExistence type="predicted"/>
<keyword evidence="1" id="KW-1133">Transmembrane helix</keyword>
<evidence type="ECO:0000313" key="3">
    <source>
        <dbReference type="Proteomes" id="UP000435243"/>
    </source>
</evidence>
<keyword evidence="3" id="KW-1185">Reference proteome</keyword>
<protein>
    <submittedName>
        <fullName evidence="2">DoxX family protein</fullName>
    </submittedName>
</protein>
<dbReference type="RefSeq" id="WP_160590557.1">
    <property type="nucleotide sequence ID" value="NZ_BAAAFP010000001.1"/>
</dbReference>
<dbReference type="EMBL" id="WTYY01000003">
    <property type="protein sequence ID" value="MXO88341.1"/>
    <property type="molecule type" value="Genomic_DNA"/>
</dbReference>
<organism evidence="2 3">
    <name type="scientific">Alteraurantiacibacter aestuarii</name>
    <dbReference type="NCBI Taxonomy" id="650004"/>
    <lineage>
        <taxon>Bacteria</taxon>
        <taxon>Pseudomonadati</taxon>
        <taxon>Pseudomonadota</taxon>
        <taxon>Alphaproteobacteria</taxon>
        <taxon>Sphingomonadales</taxon>
        <taxon>Erythrobacteraceae</taxon>
        <taxon>Alteraurantiacibacter</taxon>
    </lineage>
</organism>
<dbReference type="AlphaFoldDB" id="A0A844ZIN1"/>
<evidence type="ECO:0000313" key="2">
    <source>
        <dbReference type="EMBL" id="MXO88341.1"/>
    </source>
</evidence>
<dbReference type="Proteomes" id="UP000435243">
    <property type="component" value="Unassembled WGS sequence"/>
</dbReference>
<evidence type="ECO:0000256" key="1">
    <source>
        <dbReference type="SAM" id="Phobius"/>
    </source>
</evidence>
<gene>
    <name evidence="2" type="ORF">GRI32_06275</name>
</gene>
<dbReference type="OrthoDB" id="7471552at2"/>
<accession>A0A844ZIN1</accession>
<comment type="caution">
    <text evidence="2">The sequence shown here is derived from an EMBL/GenBank/DDBJ whole genome shotgun (WGS) entry which is preliminary data.</text>
</comment>
<keyword evidence="1" id="KW-0472">Membrane</keyword>
<name>A0A844ZIN1_9SPHN</name>
<sequence length="144" mass="15972">MKYAVWLLRLGFAAWLVPAGLNHFYPLFYQPYGNVPESTALMTALIDSRLFALVKAVELFAGICLITGWRVPLALVMLLPVSFNVWYWDVPLQGWGSVSAYYGWAVLGANLLLCLAYIRTYLPVLAMRTTPRLPGSPMLSGDGA</sequence>
<keyword evidence="1" id="KW-0812">Transmembrane</keyword>
<feature type="transmembrane region" description="Helical" evidence="1">
    <location>
        <begin position="101"/>
        <end position="122"/>
    </location>
</feature>
<reference evidence="2 3" key="1">
    <citation type="submission" date="2019-12" db="EMBL/GenBank/DDBJ databases">
        <title>Genomic-based taxomic classification of the family Erythrobacteraceae.</title>
        <authorList>
            <person name="Xu L."/>
        </authorList>
    </citation>
    <scope>NUCLEOTIDE SEQUENCE [LARGE SCALE GENOMIC DNA]</scope>
    <source>
        <strain evidence="2 3">JCM 16339</strain>
    </source>
</reference>